<proteinExistence type="predicted"/>
<evidence type="ECO:0000256" key="1">
    <source>
        <dbReference type="SAM" id="MobiDB-lite"/>
    </source>
</evidence>
<evidence type="ECO:0000313" key="3">
    <source>
        <dbReference type="Proteomes" id="UP001266305"/>
    </source>
</evidence>
<gene>
    <name evidence="2" type="ORF">P7K49_022340</name>
</gene>
<accession>A0ABQ9UVD7</accession>
<dbReference type="EMBL" id="JASSZA010000010">
    <property type="protein sequence ID" value="KAK2100992.1"/>
    <property type="molecule type" value="Genomic_DNA"/>
</dbReference>
<feature type="region of interest" description="Disordered" evidence="1">
    <location>
        <begin position="41"/>
        <end position="62"/>
    </location>
</feature>
<name>A0ABQ9UVD7_SAGOE</name>
<protein>
    <submittedName>
        <fullName evidence="2">Uncharacterized protein</fullName>
    </submittedName>
</protein>
<sequence>ESELWSGRPQKQRNPMELAVAEESQGYAVLLAKMKGLAPLDQEAQDSQGTCRLDQGIDRRSM</sequence>
<keyword evidence="3" id="KW-1185">Reference proteome</keyword>
<organism evidence="2 3">
    <name type="scientific">Saguinus oedipus</name>
    <name type="common">Cotton-top tamarin</name>
    <name type="synonym">Oedipomidas oedipus</name>
    <dbReference type="NCBI Taxonomy" id="9490"/>
    <lineage>
        <taxon>Eukaryota</taxon>
        <taxon>Metazoa</taxon>
        <taxon>Chordata</taxon>
        <taxon>Craniata</taxon>
        <taxon>Vertebrata</taxon>
        <taxon>Euteleostomi</taxon>
        <taxon>Mammalia</taxon>
        <taxon>Eutheria</taxon>
        <taxon>Euarchontoglires</taxon>
        <taxon>Primates</taxon>
        <taxon>Haplorrhini</taxon>
        <taxon>Platyrrhini</taxon>
        <taxon>Cebidae</taxon>
        <taxon>Callitrichinae</taxon>
        <taxon>Saguinus</taxon>
    </lineage>
</organism>
<reference evidence="2 3" key="1">
    <citation type="submission" date="2023-05" db="EMBL/GenBank/DDBJ databases">
        <title>B98-5 Cell Line De Novo Hybrid Assembly: An Optical Mapping Approach.</title>
        <authorList>
            <person name="Kananen K."/>
            <person name="Auerbach J.A."/>
            <person name="Kautto E."/>
            <person name="Blachly J.S."/>
        </authorList>
    </citation>
    <scope>NUCLEOTIDE SEQUENCE [LARGE SCALE GENOMIC DNA]</scope>
    <source>
        <strain evidence="2">B95-8</strain>
        <tissue evidence="2">Cell line</tissue>
    </source>
</reference>
<evidence type="ECO:0000313" key="2">
    <source>
        <dbReference type="EMBL" id="KAK2100992.1"/>
    </source>
</evidence>
<comment type="caution">
    <text evidence="2">The sequence shown here is derived from an EMBL/GenBank/DDBJ whole genome shotgun (WGS) entry which is preliminary data.</text>
</comment>
<feature type="non-terminal residue" evidence="2">
    <location>
        <position position="1"/>
    </location>
</feature>
<dbReference type="Proteomes" id="UP001266305">
    <property type="component" value="Unassembled WGS sequence"/>
</dbReference>